<dbReference type="InterPro" id="IPR036291">
    <property type="entry name" value="NAD(P)-bd_dom_sf"/>
</dbReference>
<dbReference type="AlphaFoldDB" id="A0A7S4G2R3"/>
<dbReference type="CDD" id="cd05233">
    <property type="entry name" value="SDR_c"/>
    <property type="match status" value="1"/>
</dbReference>
<evidence type="ECO:0000313" key="3">
    <source>
        <dbReference type="EMBL" id="CAE0823298.1"/>
    </source>
</evidence>
<dbReference type="Gene3D" id="3.40.50.720">
    <property type="entry name" value="NAD(P)-binding Rossmann-like Domain"/>
    <property type="match status" value="1"/>
</dbReference>
<dbReference type="SUPFAM" id="SSF51735">
    <property type="entry name" value="NAD(P)-binding Rossmann-fold domains"/>
    <property type="match status" value="1"/>
</dbReference>
<dbReference type="PANTHER" id="PTHR42760:SF133">
    <property type="entry name" value="3-OXOACYL-[ACYL-CARRIER-PROTEIN] REDUCTASE"/>
    <property type="match status" value="1"/>
</dbReference>
<dbReference type="PRINTS" id="PR00080">
    <property type="entry name" value="SDRFAMILY"/>
</dbReference>
<keyword evidence="2" id="KW-0560">Oxidoreductase</keyword>
<dbReference type="Pfam" id="PF13561">
    <property type="entry name" value="adh_short_C2"/>
    <property type="match status" value="1"/>
</dbReference>
<dbReference type="PANTHER" id="PTHR42760">
    <property type="entry name" value="SHORT-CHAIN DEHYDROGENASES/REDUCTASES FAMILY MEMBER"/>
    <property type="match status" value="1"/>
</dbReference>
<protein>
    <submittedName>
        <fullName evidence="3">Uncharacterized protein</fullName>
    </submittedName>
</protein>
<dbReference type="GO" id="GO:0016616">
    <property type="term" value="F:oxidoreductase activity, acting on the CH-OH group of donors, NAD or NADP as acceptor"/>
    <property type="evidence" value="ECO:0007669"/>
    <property type="project" value="TreeGrafter"/>
</dbReference>
<accession>A0A7S4G2R3</accession>
<organism evidence="3">
    <name type="scientific">Eutreptiella gymnastica</name>
    <dbReference type="NCBI Taxonomy" id="73025"/>
    <lineage>
        <taxon>Eukaryota</taxon>
        <taxon>Discoba</taxon>
        <taxon>Euglenozoa</taxon>
        <taxon>Euglenida</taxon>
        <taxon>Spirocuta</taxon>
        <taxon>Euglenophyceae</taxon>
        <taxon>Eutreptiales</taxon>
        <taxon>Eutreptiaceae</taxon>
        <taxon>Eutreptiella</taxon>
    </lineage>
</organism>
<sequence length="269" mass="29014">MTVGRLCRGFLRLKACVPQRCMTTTTPRKRVLVTGAARGIGKETAKLFENAKCEVLALDKDFEECDLPPSITRVQFDLRNVEAIPKLIEDLGHIDSCVNNAGQLYCPSPEGLSNGSLGFTLDQSTEIMTVNLFAPVALIESLAPQMMARGQNGEIGGRIVNVGSVAAFTGHPDLWYGASKAALLNMTKTFATLMGKSGVLVNAVAPGPTLTKMYESLPQSRKDMVTRTVYTGRPAKPQEVAEAILWLGTTSPEYVNGMTLDANNGSYPR</sequence>
<reference evidence="3" key="1">
    <citation type="submission" date="2021-01" db="EMBL/GenBank/DDBJ databases">
        <authorList>
            <person name="Corre E."/>
            <person name="Pelletier E."/>
            <person name="Niang G."/>
            <person name="Scheremetjew M."/>
            <person name="Finn R."/>
            <person name="Kale V."/>
            <person name="Holt S."/>
            <person name="Cochrane G."/>
            <person name="Meng A."/>
            <person name="Brown T."/>
            <person name="Cohen L."/>
        </authorList>
    </citation>
    <scope>NUCLEOTIDE SEQUENCE</scope>
    <source>
        <strain evidence="3">CCMP1594</strain>
    </source>
</reference>
<gene>
    <name evidence="3" type="ORF">EGYM00163_LOCUS34500</name>
</gene>
<dbReference type="EMBL" id="HBJA01100120">
    <property type="protein sequence ID" value="CAE0823298.1"/>
    <property type="molecule type" value="Transcribed_RNA"/>
</dbReference>
<proteinExistence type="inferred from homology"/>
<evidence type="ECO:0000256" key="2">
    <source>
        <dbReference type="ARBA" id="ARBA00023002"/>
    </source>
</evidence>
<name>A0A7S4G2R3_9EUGL</name>
<comment type="similarity">
    <text evidence="1">Belongs to the short-chain dehydrogenases/reductases (SDR) family.</text>
</comment>
<dbReference type="InterPro" id="IPR002347">
    <property type="entry name" value="SDR_fam"/>
</dbReference>
<evidence type="ECO:0000256" key="1">
    <source>
        <dbReference type="ARBA" id="ARBA00006484"/>
    </source>
</evidence>
<dbReference type="PRINTS" id="PR00081">
    <property type="entry name" value="GDHRDH"/>
</dbReference>